<evidence type="ECO:0000313" key="2">
    <source>
        <dbReference type="Proteomes" id="UP001327560"/>
    </source>
</evidence>
<reference evidence="1 2" key="1">
    <citation type="submission" date="2023-10" db="EMBL/GenBank/DDBJ databases">
        <title>Chromosome-scale genome assembly provides insights into flower coloration mechanisms of Canna indica.</title>
        <authorList>
            <person name="Li C."/>
        </authorList>
    </citation>
    <scope>NUCLEOTIDE SEQUENCE [LARGE SCALE GENOMIC DNA]</scope>
    <source>
        <tissue evidence="1">Flower</tissue>
    </source>
</reference>
<organism evidence="1 2">
    <name type="scientific">Canna indica</name>
    <name type="common">Indian-shot</name>
    <dbReference type="NCBI Taxonomy" id="4628"/>
    <lineage>
        <taxon>Eukaryota</taxon>
        <taxon>Viridiplantae</taxon>
        <taxon>Streptophyta</taxon>
        <taxon>Embryophyta</taxon>
        <taxon>Tracheophyta</taxon>
        <taxon>Spermatophyta</taxon>
        <taxon>Magnoliopsida</taxon>
        <taxon>Liliopsida</taxon>
        <taxon>Zingiberales</taxon>
        <taxon>Cannaceae</taxon>
        <taxon>Canna</taxon>
    </lineage>
</organism>
<accession>A0AAQ3QMN3</accession>
<sequence length="111" mass="13040">MLVWDDKTSHNKFCIEIGGVMQTHDEETRKLFRYSSVMCALSPRYARIFRARDSGSVKGFPKNSQEAQLQVMLYMEASCSKRHLLIRNCNLGKRSKKIDHQRRQMKQSKPF</sequence>
<proteinExistence type="predicted"/>
<gene>
    <name evidence="1" type="ORF">Cni_G22453</name>
</gene>
<dbReference type="EMBL" id="CP136896">
    <property type="protein sequence ID" value="WOL13680.1"/>
    <property type="molecule type" value="Genomic_DNA"/>
</dbReference>
<dbReference type="AlphaFoldDB" id="A0AAQ3QMN3"/>
<name>A0AAQ3QMN3_9LILI</name>
<dbReference type="Proteomes" id="UP001327560">
    <property type="component" value="Chromosome 7"/>
</dbReference>
<evidence type="ECO:0000313" key="1">
    <source>
        <dbReference type="EMBL" id="WOL13680.1"/>
    </source>
</evidence>
<protein>
    <submittedName>
        <fullName evidence="1">Phospholipase D10</fullName>
    </submittedName>
</protein>
<keyword evidence="2" id="KW-1185">Reference proteome</keyword>